<dbReference type="InterPro" id="IPR043504">
    <property type="entry name" value="Peptidase_S1_PA_chymotrypsin"/>
</dbReference>
<evidence type="ECO:0000256" key="8">
    <source>
        <dbReference type="ARBA" id="ARBA00024195"/>
    </source>
</evidence>
<evidence type="ECO:0000256" key="1">
    <source>
        <dbReference type="ARBA" id="ARBA00004613"/>
    </source>
</evidence>
<evidence type="ECO:0000256" key="4">
    <source>
        <dbReference type="ARBA" id="ARBA00022729"/>
    </source>
</evidence>
<dbReference type="PROSITE" id="PS50240">
    <property type="entry name" value="TRYPSIN_DOM"/>
    <property type="match status" value="1"/>
</dbReference>
<keyword evidence="2" id="KW-0964">Secreted</keyword>
<dbReference type="GO" id="GO:0004252">
    <property type="term" value="F:serine-type endopeptidase activity"/>
    <property type="evidence" value="ECO:0007669"/>
    <property type="project" value="InterPro"/>
</dbReference>
<keyword evidence="6" id="KW-0720">Serine protease</keyword>
<dbReference type="Pfam" id="PF00089">
    <property type="entry name" value="Trypsin"/>
    <property type="match status" value="1"/>
</dbReference>
<sequence>MEGSLVLSLCSLALVFTAATDASRIVFPVSVTLQEGDTCTLHSGASGRCADIRDCDYTDVDFRRNPPVRCGFKGIYPVVCCSSASGEGPQPITDIAPPNVTFGCTKRRNNYDPIIGRQMIKKHGFPQLLRHSVGFKEAKPHAWPWMALVGKREGNNNEWFCGGVLINEQWVLTAFHCLLKSPDVVRLGEHDYQHRNDGPPHEDFDVAEKVTYPGYAHPQEYHDLALLRLSSRVNIKNSITPVCLPWGVEREVDITGQTATLTGYGDTEYGGPPTTFLQQVNVTVFTSDKCDTSYSILLKYNTSWPQGIGEETLCAGDLEGGKDACQGDSGGPLVTKDVGGSFVLAGIVVQGNGCGNKDFPGLYANMRYPPYLVWIKNVAF</sequence>
<evidence type="ECO:0000256" key="2">
    <source>
        <dbReference type="ARBA" id="ARBA00022525"/>
    </source>
</evidence>
<dbReference type="GO" id="GO:0005615">
    <property type="term" value="C:extracellular space"/>
    <property type="evidence" value="ECO:0007669"/>
    <property type="project" value="TreeGrafter"/>
</dbReference>
<dbReference type="InterPro" id="IPR022700">
    <property type="entry name" value="CLIP"/>
</dbReference>
<keyword evidence="12" id="KW-1185">Reference proteome</keyword>
<name>A0AAW0V1G3_SCYPA</name>
<dbReference type="FunFam" id="2.40.10.10:FF:000002">
    <property type="entry name" value="Transmembrane protease serine"/>
    <property type="match status" value="1"/>
</dbReference>
<proteinExistence type="inferred from homology"/>
<dbReference type="PROSITE" id="PS00135">
    <property type="entry name" value="TRYPSIN_SER"/>
    <property type="match status" value="1"/>
</dbReference>
<dbReference type="PANTHER" id="PTHR24264:SF65">
    <property type="entry name" value="SRCR DOMAIN-CONTAINING PROTEIN"/>
    <property type="match status" value="1"/>
</dbReference>
<dbReference type="PRINTS" id="PR00722">
    <property type="entry name" value="CHYMOTRYPSIN"/>
</dbReference>
<evidence type="ECO:0000313" key="12">
    <source>
        <dbReference type="Proteomes" id="UP001487740"/>
    </source>
</evidence>
<dbReference type="InterPro" id="IPR009003">
    <property type="entry name" value="Peptidase_S1_PA"/>
</dbReference>
<dbReference type="InterPro" id="IPR050127">
    <property type="entry name" value="Serine_Proteases_S1"/>
</dbReference>
<evidence type="ECO:0000256" key="3">
    <source>
        <dbReference type="ARBA" id="ARBA00022670"/>
    </source>
</evidence>
<evidence type="ECO:0000256" key="5">
    <source>
        <dbReference type="ARBA" id="ARBA00022801"/>
    </source>
</evidence>
<evidence type="ECO:0000256" key="9">
    <source>
        <dbReference type="SAM" id="SignalP"/>
    </source>
</evidence>
<dbReference type="Gene3D" id="2.40.10.10">
    <property type="entry name" value="Trypsin-like serine proteases"/>
    <property type="match status" value="1"/>
</dbReference>
<evidence type="ECO:0000313" key="11">
    <source>
        <dbReference type="EMBL" id="KAK8406182.1"/>
    </source>
</evidence>
<reference evidence="11 12" key="1">
    <citation type="submission" date="2023-03" db="EMBL/GenBank/DDBJ databases">
        <title>High-quality genome of Scylla paramamosain provides insights in environmental adaptation.</title>
        <authorList>
            <person name="Zhang L."/>
        </authorList>
    </citation>
    <scope>NUCLEOTIDE SEQUENCE [LARGE SCALE GENOMIC DNA]</scope>
    <source>
        <strain evidence="11">LZ_2023a</strain>
        <tissue evidence="11">Muscle</tissue>
    </source>
</reference>
<feature type="signal peptide" evidence="9">
    <location>
        <begin position="1"/>
        <end position="22"/>
    </location>
</feature>
<feature type="chain" id="PRO_5044001930" description="Peptidase S1 domain-containing protein" evidence="9">
    <location>
        <begin position="23"/>
        <end position="380"/>
    </location>
</feature>
<dbReference type="SMART" id="SM00020">
    <property type="entry name" value="Tryp_SPc"/>
    <property type="match status" value="1"/>
</dbReference>
<accession>A0AAW0V1G3</accession>
<dbReference type="InterPro" id="IPR001254">
    <property type="entry name" value="Trypsin_dom"/>
</dbReference>
<keyword evidence="4 9" id="KW-0732">Signal</keyword>
<comment type="caution">
    <text evidence="11">The sequence shown here is derived from an EMBL/GenBank/DDBJ whole genome shotgun (WGS) entry which is preliminary data.</text>
</comment>
<dbReference type="InterPro" id="IPR033116">
    <property type="entry name" value="TRYPSIN_SER"/>
</dbReference>
<organism evidence="11 12">
    <name type="scientific">Scylla paramamosain</name>
    <name type="common">Mud crab</name>
    <dbReference type="NCBI Taxonomy" id="85552"/>
    <lineage>
        <taxon>Eukaryota</taxon>
        <taxon>Metazoa</taxon>
        <taxon>Ecdysozoa</taxon>
        <taxon>Arthropoda</taxon>
        <taxon>Crustacea</taxon>
        <taxon>Multicrustacea</taxon>
        <taxon>Malacostraca</taxon>
        <taxon>Eumalacostraca</taxon>
        <taxon>Eucarida</taxon>
        <taxon>Decapoda</taxon>
        <taxon>Pleocyemata</taxon>
        <taxon>Brachyura</taxon>
        <taxon>Eubrachyura</taxon>
        <taxon>Portunoidea</taxon>
        <taxon>Portunidae</taxon>
        <taxon>Portuninae</taxon>
        <taxon>Scylla</taxon>
    </lineage>
</organism>
<keyword evidence="7" id="KW-1015">Disulfide bond</keyword>
<comment type="similarity">
    <text evidence="8">Belongs to the peptidase S1 family. CLIP subfamily.</text>
</comment>
<dbReference type="SMART" id="SM00680">
    <property type="entry name" value="CLIP"/>
    <property type="match status" value="1"/>
</dbReference>
<dbReference type="InterPro" id="IPR001314">
    <property type="entry name" value="Peptidase_S1A"/>
</dbReference>
<keyword evidence="3" id="KW-0645">Protease</keyword>
<dbReference type="AlphaFoldDB" id="A0AAW0V1G3"/>
<comment type="subcellular location">
    <subcellularLocation>
        <location evidence="1">Secreted</location>
    </subcellularLocation>
</comment>
<dbReference type="Proteomes" id="UP001487740">
    <property type="component" value="Unassembled WGS sequence"/>
</dbReference>
<evidence type="ECO:0000259" key="10">
    <source>
        <dbReference type="PROSITE" id="PS50240"/>
    </source>
</evidence>
<evidence type="ECO:0000256" key="6">
    <source>
        <dbReference type="ARBA" id="ARBA00022825"/>
    </source>
</evidence>
<dbReference type="EMBL" id="JARAKH010000002">
    <property type="protein sequence ID" value="KAK8406182.1"/>
    <property type="molecule type" value="Genomic_DNA"/>
</dbReference>
<dbReference type="GO" id="GO:0006508">
    <property type="term" value="P:proteolysis"/>
    <property type="evidence" value="ECO:0007669"/>
    <property type="project" value="UniProtKB-KW"/>
</dbReference>
<evidence type="ECO:0000256" key="7">
    <source>
        <dbReference type="ARBA" id="ARBA00023157"/>
    </source>
</evidence>
<keyword evidence="5" id="KW-0378">Hydrolase</keyword>
<dbReference type="PANTHER" id="PTHR24264">
    <property type="entry name" value="TRYPSIN-RELATED"/>
    <property type="match status" value="1"/>
</dbReference>
<dbReference type="SUPFAM" id="SSF50494">
    <property type="entry name" value="Trypsin-like serine proteases"/>
    <property type="match status" value="1"/>
</dbReference>
<dbReference type="CDD" id="cd00190">
    <property type="entry name" value="Tryp_SPc"/>
    <property type="match status" value="1"/>
</dbReference>
<protein>
    <recommendedName>
        <fullName evidence="10">Peptidase S1 domain-containing protein</fullName>
    </recommendedName>
</protein>
<gene>
    <name evidence="11" type="ORF">O3P69_007126</name>
</gene>
<feature type="domain" description="Peptidase S1" evidence="10">
    <location>
        <begin position="114"/>
        <end position="380"/>
    </location>
</feature>